<dbReference type="InterPro" id="IPR046947">
    <property type="entry name" value="LytR-like"/>
</dbReference>
<dbReference type="GO" id="GO:0003677">
    <property type="term" value="F:DNA binding"/>
    <property type="evidence" value="ECO:0007669"/>
    <property type="project" value="InterPro"/>
</dbReference>
<evidence type="ECO:0000313" key="5">
    <source>
        <dbReference type="Proteomes" id="UP000282438"/>
    </source>
</evidence>
<dbReference type="CDD" id="cd17532">
    <property type="entry name" value="REC_LytTR_AlgR-like"/>
    <property type="match status" value="1"/>
</dbReference>
<reference evidence="4 5" key="1">
    <citation type="submission" date="2018-12" db="EMBL/GenBank/DDBJ databases">
        <title>Complete genome sequence of Iodobacter sp. H11R3.</title>
        <authorList>
            <person name="Bae J.-W."/>
        </authorList>
    </citation>
    <scope>NUCLEOTIDE SEQUENCE [LARGE SCALE GENOMIC DNA]</scope>
    <source>
        <strain evidence="4 5">H11R3</strain>
    </source>
</reference>
<name>A0A3S8ZXA9_9NEIS</name>
<dbReference type="KEGG" id="iod:EJO50_08880"/>
<dbReference type="InterPro" id="IPR007492">
    <property type="entry name" value="LytTR_DNA-bd_dom"/>
</dbReference>
<organism evidence="4 5">
    <name type="scientific">Iodobacter ciconiae</name>
    <dbReference type="NCBI Taxonomy" id="2496266"/>
    <lineage>
        <taxon>Bacteria</taxon>
        <taxon>Pseudomonadati</taxon>
        <taxon>Pseudomonadota</taxon>
        <taxon>Betaproteobacteria</taxon>
        <taxon>Neisseriales</taxon>
        <taxon>Chitinibacteraceae</taxon>
        <taxon>Iodobacter</taxon>
    </lineage>
</organism>
<dbReference type="Pfam" id="PF00072">
    <property type="entry name" value="Response_reg"/>
    <property type="match status" value="1"/>
</dbReference>
<dbReference type="OrthoDB" id="8889669at2"/>
<evidence type="ECO:0000259" key="3">
    <source>
        <dbReference type="PROSITE" id="PS50930"/>
    </source>
</evidence>
<dbReference type="PANTHER" id="PTHR37299">
    <property type="entry name" value="TRANSCRIPTIONAL REGULATOR-RELATED"/>
    <property type="match status" value="1"/>
</dbReference>
<sequence length="238" mass="26792">MLTALIIDDEPLARDELRALLAADTQIEIVGEAANAIDAMAGIHRWHPDIIFLDIQMPKINGLELVAMLDPECLPHIVFVTAFDEFALRAFEEHAFDYLLKPVEAARLSKTLERLHKVRLPQNIAALTPVLNQLPCHGHNRICLMPTAEVEYACSKLSGVYLVGQDAQEHFTVLTLKTLELKTVLLRCHRQYLVNPERISEIVFSENGAAEILTRSQQRIPVSRRYLKVLKDALGIDS</sequence>
<dbReference type="GO" id="GO:0000156">
    <property type="term" value="F:phosphorelay response regulator activity"/>
    <property type="evidence" value="ECO:0007669"/>
    <property type="project" value="InterPro"/>
</dbReference>
<protein>
    <submittedName>
        <fullName evidence="4">Two-component system response regulator YehT</fullName>
    </submittedName>
</protein>
<evidence type="ECO:0000256" key="1">
    <source>
        <dbReference type="PROSITE-ProRule" id="PRU00169"/>
    </source>
</evidence>
<dbReference type="PROSITE" id="PS50110">
    <property type="entry name" value="RESPONSE_REGULATORY"/>
    <property type="match status" value="1"/>
</dbReference>
<gene>
    <name evidence="4" type="primary">yehT</name>
    <name evidence="4" type="ORF">EJO50_08880</name>
</gene>
<dbReference type="SMART" id="SM00850">
    <property type="entry name" value="LytTR"/>
    <property type="match status" value="1"/>
</dbReference>
<keyword evidence="1" id="KW-0597">Phosphoprotein</keyword>
<dbReference type="FunFam" id="3.40.50.2300:FF:000051">
    <property type="entry name" value="Two-component response regulator yehT"/>
    <property type="match status" value="1"/>
</dbReference>
<dbReference type="EMBL" id="CP034433">
    <property type="protein sequence ID" value="AZN38123.1"/>
    <property type="molecule type" value="Genomic_DNA"/>
</dbReference>
<accession>A0A3S8ZXA9</accession>
<proteinExistence type="predicted"/>
<evidence type="ECO:0000313" key="4">
    <source>
        <dbReference type="EMBL" id="AZN38123.1"/>
    </source>
</evidence>
<dbReference type="Gene3D" id="2.40.50.1020">
    <property type="entry name" value="LytTr DNA-binding domain"/>
    <property type="match status" value="1"/>
</dbReference>
<dbReference type="SUPFAM" id="SSF52172">
    <property type="entry name" value="CheY-like"/>
    <property type="match status" value="1"/>
</dbReference>
<dbReference type="InterPro" id="IPR011006">
    <property type="entry name" value="CheY-like_superfamily"/>
</dbReference>
<dbReference type="NCBIfam" id="NF008677">
    <property type="entry name" value="PRK11697.1"/>
    <property type="match status" value="1"/>
</dbReference>
<keyword evidence="5" id="KW-1185">Reference proteome</keyword>
<feature type="domain" description="HTH LytTR-type" evidence="3">
    <location>
        <begin position="134"/>
        <end position="236"/>
    </location>
</feature>
<dbReference type="Proteomes" id="UP000282438">
    <property type="component" value="Chromosome"/>
</dbReference>
<dbReference type="AlphaFoldDB" id="A0A3S8ZXA9"/>
<feature type="modified residue" description="4-aspartylphosphate" evidence="1">
    <location>
        <position position="54"/>
    </location>
</feature>
<dbReference type="Pfam" id="PF04397">
    <property type="entry name" value="LytTR"/>
    <property type="match status" value="1"/>
</dbReference>
<dbReference type="PANTHER" id="PTHR37299:SF1">
    <property type="entry name" value="STAGE 0 SPORULATION PROTEIN A HOMOLOG"/>
    <property type="match status" value="1"/>
</dbReference>
<evidence type="ECO:0000259" key="2">
    <source>
        <dbReference type="PROSITE" id="PS50110"/>
    </source>
</evidence>
<dbReference type="Gene3D" id="3.40.50.2300">
    <property type="match status" value="1"/>
</dbReference>
<dbReference type="InterPro" id="IPR001789">
    <property type="entry name" value="Sig_transdc_resp-reg_receiver"/>
</dbReference>
<dbReference type="SMART" id="SM00448">
    <property type="entry name" value="REC"/>
    <property type="match status" value="1"/>
</dbReference>
<feature type="domain" description="Response regulatory" evidence="2">
    <location>
        <begin position="3"/>
        <end position="116"/>
    </location>
</feature>
<dbReference type="PROSITE" id="PS50930">
    <property type="entry name" value="HTH_LYTTR"/>
    <property type="match status" value="1"/>
</dbReference>